<organism evidence="13 14">
    <name type="scientific">Bionectria ochroleuca</name>
    <name type="common">Gliocladium roseum</name>
    <dbReference type="NCBI Taxonomy" id="29856"/>
    <lineage>
        <taxon>Eukaryota</taxon>
        <taxon>Fungi</taxon>
        <taxon>Dikarya</taxon>
        <taxon>Ascomycota</taxon>
        <taxon>Pezizomycotina</taxon>
        <taxon>Sordariomycetes</taxon>
        <taxon>Hypocreomycetidae</taxon>
        <taxon>Hypocreales</taxon>
        <taxon>Bionectriaceae</taxon>
        <taxon>Clonostachys</taxon>
    </lineage>
</organism>
<dbReference type="SMART" id="SM00825">
    <property type="entry name" value="PKS_KS"/>
    <property type="match status" value="1"/>
</dbReference>
<dbReference type="InterPro" id="IPR036291">
    <property type="entry name" value="NAD(P)-bd_dom_sf"/>
</dbReference>
<dbReference type="SUPFAM" id="SSF55048">
    <property type="entry name" value="Probable ACP-binding domain of malonyl-CoA ACP transacylase"/>
    <property type="match status" value="1"/>
</dbReference>
<evidence type="ECO:0000256" key="7">
    <source>
        <dbReference type="ARBA" id="ARBA00023315"/>
    </source>
</evidence>
<feature type="compositionally biased region" description="Polar residues" evidence="9">
    <location>
        <begin position="41"/>
        <end position="51"/>
    </location>
</feature>
<dbReference type="GO" id="GO:0016491">
    <property type="term" value="F:oxidoreductase activity"/>
    <property type="evidence" value="ECO:0007669"/>
    <property type="project" value="UniProtKB-KW"/>
</dbReference>
<evidence type="ECO:0000313" key="13">
    <source>
        <dbReference type="EMBL" id="KAF9743012.1"/>
    </source>
</evidence>
<dbReference type="InterPro" id="IPR013217">
    <property type="entry name" value="Methyltransf_12"/>
</dbReference>
<dbReference type="Pfam" id="PF02801">
    <property type="entry name" value="Ketoacyl-synt_C"/>
    <property type="match status" value="1"/>
</dbReference>
<dbReference type="InterPro" id="IPR020806">
    <property type="entry name" value="PKS_PP-bd"/>
</dbReference>
<dbReference type="InterPro" id="IPR016035">
    <property type="entry name" value="Acyl_Trfase/lysoPLipase"/>
</dbReference>
<keyword evidence="7" id="KW-0012">Acyltransferase</keyword>
<dbReference type="Pfam" id="PF14765">
    <property type="entry name" value="PS-DH"/>
    <property type="match status" value="1"/>
</dbReference>
<evidence type="ECO:0000256" key="2">
    <source>
        <dbReference type="ARBA" id="ARBA00022553"/>
    </source>
</evidence>
<dbReference type="CDD" id="cd02440">
    <property type="entry name" value="AdoMet_MTases"/>
    <property type="match status" value="1"/>
</dbReference>
<keyword evidence="5" id="KW-0560">Oxidoreductase</keyword>
<dbReference type="Gene3D" id="3.40.366.10">
    <property type="entry name" value="Malonyl-Coenzyme A Acyl Carrier Protein, domain 2"/>
    <property type="match status" value="1"/>
</dbReference>
<feature type="compositionally biased region" description="Basic and acidic residues" evidence="9">
    <location>
        <begin position="28"/>
        <end position="38"/>
    </location>
</feature>
<dbReference type="GO" id="GO:0044550">
    <property type="term" value="P:secondary metabolite biosynthetic process"/>
    <property type="evidence" value="ECO:0007669"/>
    <property type="project" value="TreeGrafter"/>
</dbReference>
<dbReference type="PANTHER" id="PTHR43775:SF28">
    <property type="entry name" value="SYNTHASE, PUTATIVE-RELATED"/>
    <property type="match status" value="1"/>
</dbReference>
<dbReference type="Pfam" id="PF00109">
    <property type="entry name" value="ketoacyl-synt"/>
    <property type="match status" value="1"/>
</dbReference>
<dbReference type="PROSITE" id="PS50075">
    <property type="entry name" value="CARRIER"/>
    <property type="match status" value="1"/>
</dbReference>
<dbReference type="SMART" id="SM00823">
    <property type="entry name" value="PKS_PP"/>
    <property type="match status" value="1"/>
</dbReference>
<dbReference type="Pfam" id="PF08242">
    <property type="entry name" value="Methyltransf_12"/>
    <property type="match status" value="1"/>
</dbReference>
<dbReference type="SUPFAM" id="SSF51735">
    <property type="entry name" value="NAD(P)-binding Rossmann-fold domains"/>
    <property type="match status" value="2"/>
</dbReference>
<dbReference type="Pfam" id="PF21089">
    <property type="entry name" value="PKS_DH_N"/>
    <property type="match status" value="1"/>
</dbReference>
<keyword evidence="6" id="KW-0511">Multifunctional enzyme</keyword>
<dbReference type="EMBL" id="JADCTT010000018">
    <property type="protein sequence ID" value="KAF9743012.1"/>
    <property type="molecule type" value="Genomic_DNA"/>
</dbReference>
<evidence type="ECO:0008006" key="15">
    <source>
        <dbReference type="Google" id="ProtNLM"/>
    </source>
</evidence>
<feature type="active site" description="Proton donor; for dehydratase activity" evidence="8">
    <location>
        <position position="1141"/>
    </location>
</feature>
<feature type="region of interest" description="C-terminal hotdog fold" evidence="8">
    <location>
        <begin position="1078"/>
        <end position="1223"/>
    </location>
</feature>
<dbReference type="InterPro" id="IPR009081">
    <property type="entry name" value="PP-bd_ACP"/>
</dbReference>
<feature type="region of interest" description="N-terminal hotdog fold" evidence="8">
    <location>
        <begin position="939"/>
        <end position="1068"/>
    </location>
</feature>
<dbReference type="InterPro" id="IPR002328">
    <property type="entry name" value="ADH_Zn_CS"/>
</dbReference>
<evidence type="ECO:0000259" key="10">
    <source>
        <dbReference type="PROSITE" id="PS50075"/>
    </source>
</evidence>
<dbReference type="CDD" id="cd00833">
    <property type="entry name" value="PKS"/>
    <property type="match status" value="1"/>
</dbReference>
<evidence type="ECO:0000256" key="3">
    <source>
        <dbReference type="ARBA" id="ARBA00022679"/>
    </source>
</evidence>
<dbReference type="InterPro" id="IPR049552">
    <property type="entry name" value="PKS_DH_N"/>
</dbReference>
<keyword evidence="3" id="KW-0808">Transferase</keyword>
<dbReference type="InterPro" id="IPR036736">
    <property type="entry name" value="ACP-like_sf"/>
</dbReference>
<dbReference type="Gene3D" id="3.30.70.3290">
    <property type="match status" value="1"/>
</dbReference>
<dbReference type="InterPro" id="IPR013968">
    <property type="entry name" value="PKS_KR"/>
</dbReference>
<dbReference type="Gene3D" id="1.10.1200.10">
    <property type="entry name" value="ACP-like"/>
    <property type="match status" value="1"/>
</dbReference>
<evidence type="ECO:0000259" key="11">
    <source>
        <dbReference type="PROSITE" id="PS52004"/>
    </source>
</evidence>
<sequence length="2472" mass="268566">MSLTGYSLETPKDAITESIGLTPHHYVRSSDEEKRLDASFDNGTNGETSNPAAAGSVSAAEKTYEPIAICGMACRLPGGINSPAELWDFLLAKGDAKSRVPESRFSIDAYLSDNGKPGTTNCPYGCVLLHHVTKKELERCDPQQRQMLEVSREVLEDAGETDWRGKKIGVFMGNFGEDWLDMLERDPQQYSPYSLTGYVDFNLSNRVSYEMDLQGPSMTIRTACSASLVALNEACLAISQGQCRSAIVGGTNLILAPSATTKLVEMGVLSPDGSCKAFSADGNGYARGEAINAVYVKSLRHAIQDGNPIRAVISGSAVNNDGKTPGFTYPSTYAQEALMRHTYKLAGIEDFSQTAFIECHGTGTPVGDPVETKAVGRVFGDRGIYIGSIKPNLGHAEGASGLNSVLKAVLALENRTIPPNIKFSSPNPNIPWESAKLQLPLDPTPWPRDRAERVSVNSFGIGGTNAHVILESAAHHSIETEEDDGPETPQLLLYSANSPDSLEGVVKSHTEYLNKYSERIGDLAYTLAQRREHLPYRSFAVSSKEQPGTVSAGTKNTQRPALVFVFTGQGAQWPQMGRDLLRNNPVFKATIKLLDETLKGLGAASPNWTIEAELRKPNKTSRLGEAELSQPLCTAIQVALVDALEAVGIKAEAVVGHSSGEIAGAYASGALTAQEAITVAYYRGISAAKQTRKGRMAAIGLGWHEATEFLVPGVTIACDNSPRSVTLSGDAEAVESVVENIKEKKPDTLARLLQVDKAYHSHHMVEIGEQYVGLVGDKVLGKSPSKPFFSSVHGKLLPAYEQLGVRYWQQNLESPVRFRSAVSHILQHPVLGKNTAFLEIGPHSALAGPLRQIVAESSSTAAAPYVAAMVRGQSSTETLLSAVGKLWALNYPVNFASLYPDEDHSTLRDLPRYHWNHSVSHWNETRVTKEWRFPKYPHHDLLGLKTVESSDLEPVWRNNFLLGNAEWVRDHKVQDDVVFPFACYIAIAGEAIRQTSGVDTGFQIRKFLVRTAMVVSDEKPTEIITTLRRKRLDSATDSQWWEFSITSHNGHAWTKHATGEVSSLVEDLGVSTVEDAELPRPLSSDKWYTAIREAGVDYGPHFQGLEQIRTSTTKPGLASALIQNNKQADVSNYHLHPTIVDASLQLLSCGASLGLVRKSKQVLATSIEELTIRRTSSNVIVNASAAFVGKGSVLGTAEAVADGQVVMRMSGAKLALLNEPAPADTHAAARHVWRPHVDFLPAKDVLKPSFDYRAHSKILDDIYHTSLLHAHSRIAGKETSVPHLKLYQAWLQSQAEQQQGSSGANEQDLGNRIQALVGSLRDTPAIYAAQALATISTGLVDIFDGQVEVSDVLQEDDILTQLRTYVDQYDISNFLGHLAHTKPNLRVLHLGAGTGSSAQDILKHLGSQYSKYTFSDSSTSLFASAKEKLEAYANVDYATLQIGKDLAEQGFDEYDYDLIIAVNVIHETKNIQESLTNVRKLLHPDGRLLLQELSPNSGSQWINFVRGLQPEWWHGADDSRVQEPYASTERWQNELLAAGFDVPESVVEDGQLNALFIAKPAKKTPALKKITLLARDASSDLSPVILGLQERGYSITRSTLDDAPEPGVDVISLLDAEGPFLTDITKDNFDKLKAFMDRLDGSGLLWVTPASPIQAKDPRYAQILGLARVIRSETGMHFGVVYSGDGNADSTKDTSKLLDIFAHFQSRDAEDEILTPEMEYALHEGVVKVGRLFPFVLTDLLLTSDAGDAVTLSASRSGRQAELQWSRRETKKPSGDEVQVDVYASALDSRDVRIATGSIDTSSPFLGHEAAGIVRHVGPQVQHLQAGDRVILLGHGTLATTVTESAQRVIRIPNNLSFNDAATLASAYGLAIYSLKQVGQLERGQSILIHDAAGAVGLAALQVARHAGAEIYATAGSKEEIEHLHSSWNIPQNRVFSFKDVSFRAGILRETSGEGVDVVLSSLSCELAQASWDTVAEFGRHISIGSDIGDAARPNRSFHHVDWNRLQSTKPAIIQRLLRSVLELFEERAILPIQPVAVYPATQIQDAFELVQKSEQQIEKVVIELRNVDSTIHEDPAISDRRRTPVFERAASYLLVGGLGGIGRAVAIWLIEHGARNLVFLSRSAGKPEDLEFARELETMGASVKLVAGSVTEQSVVAQAIKAVGDNAPLKGIINMTMLLRDQAWANMTWDDWHTAVGPKVQGTWNLHNQAIEAGAKLDFFVMFSSISGIIGNMGQANYGSANSFLDSFVQYRAGLGLAASTIALGAVFGVGYVSESAELIHQMKATGYHALRETDILDALTAATAPASPRGLFWDGSADPRTFALGIRSLLPLTSPNCRVPWRRDPRFAVYRNESDGGSGAGAGDAGDGIKGFLSQARENPDALSTPEAADFLARAIGLKVLSLLFIPADELNLEVGLADIGMDSLVAIEMRLWWKQTLGLDISVLEMLGMGTIEVLGKYAAEKLSQVLHP</sequence>
<evidence type="ECO:0000256" key="9">
    <source>
        <dbReference type="SAM" id="MobiDB-lite"/>
    </source>
</evidence>
<reference evidence="13" key="1">
    <citation type="submission" date="2020-10" db="EMBL/GenBank/DDBJ databases">
        <title>High-Quality Genome Resource of Clonostachys rosea strain S41 by Oxford Nanopore Long-Read Sequencing.</title>
        <authorList>
            <person name="Wang H."/>
        </authorList>
    </citation>
    <scope>NUCLEOTIDE SEQUENCE</scope>
    <source>
        <strain evidence="13">S41</strain>
    </source>
</reference>
<dbReference type="Gene3D" id="3.10.129.110">
    <property type="entry name" value="Polyketide synthase dehydratase"/>
    <property type="match status" value="1"/>
</dbReference>
<dbReference type="SUPFAM" id="SSF50129">
    <property type="entry name" value="GroES-like"/>
    <property type="match status" value="1"/>
</dbReference>
<evidence type="ECO:0000256" key="1">
    <source>
        <dbReference type="ARBA" id="ARBA00022450"/>
    </source>
</evidence>
<dbReference type="GO" id="GO:0008270">
    <property type="term" value="F:zinc ion binding"/>
    <property type="evidence" value="ECO:0007669"/>
    <property type="project" value="InterPro"/>
</dbReference>
<keyword evidence="4" id="KW-0521">NADP</keyword>
<dbReference type="GO" id="GO:0031177">
    <property type="term" value="F:phosphopantetheine binding"/>
    <property type="evidence" value="ECO:0007669"/>
    <property type="project" value="InterPro"/>
</dbReference>
<gene>
    <name evidence="13" type="ORF">IM811_006668</name>
</gene>
<dbReference type="InterPro" id="IPR020843">
    <property type="entry name" value="ER"/>
</dbReference>
<dbReference type="InterPro" id="IPR020807">
    <property type="entry name" value="PKS_DH"/>
</dbReference>
<dbReference type="Pfam" id="PF16197">
    <property type="entry name" value="KAsynt_C_assoc"/>
    <property type="match status" value="1"/>
</dbReference>
<dbReference type="InterPro" id="IPR020841">
    <property type="entry name" value="PKS_Beta-ketoAc_synthase_dom"/>
</dbReference>
<dbReference type="InterPro" id="IPR011032">
    <property type="entry name" value="GroES-like_sf"/>
</dbReference>
<dbReference type="Gene3D" id="3.40.50.720">
    <property type="entry name" value="NAD(P)-binding Rossmann-like Domain"/>
    <property type="match status" value="2"/>
</dbReference>
<feature type="region of interest" description="Disordered" evidence="9">
    <location>
        <begin position="24"/>
        <end position="57"/>
    </location>
</feature>
<dbReference type="Proteomes" id="UP000616885">
    <property type="component" value="Unassembled WGS sequence"/>
</dbReference>
<evidence type="ECO:0000313" key="14">
    <source>
        <dbReference type="Proteomes" id="UP000616885"/>
    </source>
</evidence>
<keyword evidence="1" id="KW-0596">Phosphopantetheine</keyword>
<feature type="active site" description="Proton acceptor; for dehydratase activity" evidence="8">
    <location>
        <position position="971"/>
    </location>
</feature>
<dbReference type="Gene3D" id="3.90.180.10">
    <property type="entry name" value="Medium-chain alcohol dehydrogenases, catalytic domain"/>
    <property type="match status" value="1"/>
</dbReference>
<dbReference type="Pfam" id="PF13602">
    <property type="entry name" value="ADH_zinc_N_2"/>
    <property type="match status" value="1"/>
</dbReference>
<evidence type="ECO:0000256" key="5">
    <source>
        <dbReference type="ARBA" id="ARBA00023002"/>
    </source>
</evidence>
<dbReference type="Pfam" id="PF08659">
    <property type="entry name" value="KR"/>
    <property type="match status" value="1"/>
</dbReference>
<dbReference type="Gene3D" id="3.40.47.10">
    <property type="match status" value="1"/>
</dbReference>
<dbReference type="InterPro" id="IPR013154">
    <property type="entry name" value="ADH-like_N"/>
</dbReference>
<accession>A0A8H7K475</accession>
<evidence type="ECO:0000259" key="12">
    <source>
        <dbReference type="PROSITE" id="PS52019"/>
    </source>
</evidence>
<dbReference type="InterPro" id="IPR050091">
    <property type="entry name" value="PKS_NRPS_Biosynth_Enz"/>
</dbReference>
<dbReference type="SMART" id="SM00822">
    <property type="entry name" value="PKS_KR"/>
    <property type="match status" value="1"/>
</dbReference>
<dbReference type="InterPro" id="IPR049551">
    <property type="entry name" value="PKS_DH_C"/>
</dbReference>
<feature type="domain" description="Ketosynthase family 3 (KS3)" evidence="11">
    <location>
        <begin position="64"/>
        <end position="472"/>
    </location>
</feature>
<dbReference type="InterPro" id="IPR057326">
    <property type="entry name" value="KR_dom"/>
</dbReference>
<dbReference type="InterPro" id="IPR016036">
    <property type="entry name" value="Malonyl_transacylase_ACP-bd"/>
</dbReference>
<dbReference type="InterPro" id="IPR001227">
    <property type="entry name" value="Ac_transferase_dom_sf"/>
</dbReference>
<dbReference type="CDD" id="cd05195">
    <property type="entry name" value="enoyl_red"/>
    <property type="match status" value="1"/>
</dbReference>
<dbReference type="SMART" id="SM00829">
    <property type="entry name" value="PKS_ER"/>
    <property type="match status" value="1"/>
</dbReference>
<evidence type="ECO:0000256" key="8">
    <source>
        <dbReference type="PROSITE-ProRule" id="PRU01363"/>
    </source>
</evidence>
<dbReference type="InterPro" id="IPR014030">
    <property type="entry name" value="Ketoacyl_synth_N"/>
</dbReference>
<dbReference type="Pfam" id="PF00698">
    <property type="entry name" value="Acyl_transf_1"/>
    <property type="match status" value="1"/>
</dbReference>
<dbReference type="SUPFAM" id="SSF47336">
    <property type="entry name" value="ACP-like"/>
    <property type="match status" value="1"/>
</dbReference>
<dbReference type="PROSITE" id="PS52004">
    <property type="entry name" value="KS3_2"/>
    <property type="match status" value="1"/>
</dbReference>
<dbReference type="InterPro" id="IPR016039">
    <property type="entry name" value="Thiolase-like"/>
</dbReference>
<dbReference type="Gene3D" id="3.40.50.150">
    <property type="entry name" value="Vaccinia Virus protein VP39"/>
    <property type="match status" value="1"/>
</dbReference>
<dbReference type="InterPro" id="IPR032821">
    <property type="entry name" value="PKS_assoc"/>
</dbReference>
<evidence type="ECO:0000256" key="4">
    <source>
        <dbReference type="ARBA" id="ARBA00022857"/>
    </source>
</evidence>
<evidence type="ECO:0000256" key="6">
    <source>
        <dbReference type="ARBA" id="ARBA00023268"/>
    </source>
</evidence>
<comment type="caution">
    <text evidence="13">The sequence shown here is derived from an EMBL/GenBank/DDBJ whole genome shotgun (WGS) entry which is preliminary data.</text>
</comment>
<dbReference type="InterPro" id="IPR042104">
    <property type="entry name" value="PKS_dehydratase_sf"/>
</dbReference>
<keyword evidence="2" id="KW-0597">Phosphoprotein</keyword>
<dbReference type="GO" id="GO:0004312">
    <property type="term" value="F:fatty acid synthase activity"/>
    <property type="evidence" value="ECO:0007669"/>
    <property type="project" value="TreeGrafter"/>
</dbReference>
<dbReference type="Pfam" id="PF08240">
    <property type="entry name" value="ADH_N"/>
    <property type="match status" value="1"/>
</dbReference>
<dbReference type="PANTHER" id="PTHR43775">
    <property type="entry name" value="FATTY ACID SYNTHASE"/>
    <property type="match status" value="1"/>
</dbReference>
<dbReference type="PROSITE" id="PS00059">
    <property type="entry name" value="ADH_ZINC"/>
    <property type="match status" value="1"/>
</dbReference>
<dbReference type="SUPFAM" id="SSF53901">
    <property type="entry name" value="Thiolase-like"/>
    <property type="match status" value="1"/>
</dbReference>
<dbReference type="InterPro" id="IPR014043">
    <property type="entry name" value="Acyl_transferase_dom"/>
</dbReference>
<dbReference type="SUPFAM" id="SSF53335">
    <property type="entry name" value="S-adenosyl-L-methionine-dependent methyltransferases"/>
    <property type="match status" value="1"/>
</dbReference>
<dbReference type="SMART" id="SM00827">
    <property type="entry name" value="PKS_AT"/>
    <property type="match status" value="1"/>
</dbReference>
<feature type="domain" description="PKS/mFAS DH" evidence="12">
    <location>
        <begin position="939"/>
        <end position="1223"/>
    </location>
</feature>
<dbReference type="PROSITE" id="PS52019">
    <property type="entry name" value="PKS_MFAS_DH"/>
    <property type="match status" value="1"/>
</dbReference>
<dbReference type="InterPro" id="IPR049900">
    <property type="entry name" value="PKS_mFAS_DH"/>
</dbReference>
<name>A0A8H7K475_BIOOC</name>
<feature type="domain" description="Carrier" evidence="10">
    <location>
        <begin position="2389"/>
        <end position="2466"/>
    </location>
</feature>
<dbReference type="InterPro" id="IPR029063">
    <property type="entry name" value="SAM-dependent_MTases_sf"/>
</dbReference>
<dbReference type="SMART" id="SM00826">
    <property type="entry name" value="PKS_DH"/>
    <property type="match status" value="1"/>
</dbReference>
<dbReference type="Pfam" id="PF00550">
    <property type="entry name" value="PP-binding"/>
    <property type="match status" value="1"/>
</dbReference>
<dbReference type="SUPFAM" id="SSF52151">
    <property type="entry name" value="FabD/lysophospholipase-like"/>
    <property type="match status" value="1"/>
</dbReference>
<dbReference type="GO" id="GO:0006633">
    <property type="term" value="P:fatty acid biosynthetic process"/>
    <property type="evidence" value="ECO:0007669"/>
    <property type="project" value="TreeGrafter"/>
</dbReference>
<proteinExistence type="predicted"/>
<dbReference type="InterPro" id="IPR014031">
    <property type="entry name" value="Ketoacyl_synth_C"/>
</dbReference>
<protein>
    <recommendedName>
        <fullName evidence="15">Carrier domain-containing protein</fullName>
    </recommendedName>
</protein>